<keyword evidence="2" id="KW-0378">Hydrolase</keyword>
<dbReference type="GO" id="GO:0004519">
    <property type="term" value="F:endonuclease activity"/>
    <property type="evidence" value="ECO:0007669"/>
    <property type="project" value="UniProtKB-KW"/>
</dbReference>
<dbReference type="Proteomes" id="UP000309033">
    <property type="component" value="Unassembled WGS sequence"/>
</dbReference>
<dbReference type="EMBL" id="VANP01000016">
    <property type="protein sequence ID" value="TLP53252.1"/>
    <property type="molecule type" value="Genomic_DNA"/>
</dbReference>
<evidence type="ECO:0000313" key="3">
    <source>
        <dbReference type="Proteomes" id="UP000309033"/>
    </source>
</evidence>
<dbReference type="Gene3D" id="3.60.10.10">
    <property type="entry name" value="Endonuclease/exonuclease/phosphatase"/>
    <property type="match status" value="1"/>
</dbReference>
<accession>A0A5R8YK42</accession>
<protein>
    <submittedName>
        <fullName evidence="2">Endonuclease/exonuclease/phosphatase</fullName>
    </submittedName>
</protein>
<dbReference type="GO" id="GO:0004527">
    <property type="term" value="F:exonuclease activity"/>
    <property type="evidence" value="ECO:0007669"/>
    <property type="project" value="UniProtKB-KW"/>
</dbReference>
<reference evidence="2" key="1">
    <citation type="submission" date="2019-05" db="EMBL/GenBank/DDBJ databases">
        <title>Isolation, diversity and antifungal activity of Actinobacteria from wheat.</title>
        <authorList>
            <person name="Yu B."/>
        </authorList>
    </citation>
    <scope>NUCLEOTIDE SEQUENCE [LARGE SCALE GENOMIC DNA]</scope>
    <source>
        <strain evidence="2">NEAU-HEGS1-5</strain>
    </source>
</reference>
<keyword evidence="3" id="KW-1185">Reference proteome</keyword>
<comment type="caution">
    <text evidence="2">The sequence shown here is derived from an EMBL/GenBank/DDBJ whole genome shotgun (WGS) entry which is preliminary data.</text>
</comment>
<feature type="domain" description="Endonuclease/exonuclease/phosphatase" evidence="1">
    <location>
        <begin position="5"/>
        <end position="241"/>
    </location>
</feature>
<dbReference type="Pfam" id="PF03372">
    <property type="entry name" value="Exo_endo_phos"/>
    <property type="match status" value="1"/>
</dbReference>
<dbReference type="SUPFAM" id="SSF56219">
    <property type="entry name" value="DNase I-like"/>
    <property type="match status" value="1"/>
</dbReference>
<dbReference type="AlphaFoldDB" id="A0A5R8YK42"/>
<dbReference type="InterPro" id="IPR005135">
    <property type="entry name" value="Endo/exonuclease/phosphatase"/>
</dbReference>
<evidence type="ECO:0000313" key="2">
    <source>
        <dbReference type="EMBL" id="TLP53252.1"/>
    </source>
</evidence>
<keyword evidence="2" id="KW-0255">Endonuclease</keyword>
<sequence>MLRVATYNVRGLKDDRRALVRVIRALRPDVLCLQEVPRLPARRHGRPVFSRAVPVSLAALARAAGLSVAAGGRLNGTAVLTSPAVRLLRGEGRRLRWFTGLERRAVAVAVVEKGRDRYAVCSVHLDLLAGARLSHAAEIVPILEGAAREFGAAPVLAGDLNEPPGAPVWRFLGARYADCFAAAPDAGGSRTATGAAPGGGTFPARDPRVRIDAVFAGPGLTVLSCGGADVPSGDLTAASDHRPVVAEIASGRHAGRRVGLGIATSATERAPFPLRSVP</sequence>
<name>A0A5R8YK42_9ACTN</name>
<dbReference type="OrthoDB" id="3820230at2"/>
<dbReference type="InterPro" id="IPR036691">
    <property type="entry name" value="Endo/exonu/phosph_ase_sf"/>
</dbReference>
<evidence type="ECO:0000259" key="1">
    <source>
        <dbReference type="Pfam" id="PF03372"/>
    </source>
</evidence>
<organism evidence="2 3">
    <name type="scientific">Microbispora triticiradicis</name>
    <dbReference type="NCBI Taxonomy" id="2200763"/>
    <lineage>
        <taxon>Bacteria</taxon>
        <taxon>Bacillati</taxon>
        <taxon>Actinomycetota</taxon>
        <taxon>Actinomycetes</taxon>
        <taxon>Streptosporangiales</taxon>
        <taxon>Streptosporangiaceae</taxon>
        <taxon>Microbispora</taxon>
    </lineage>
</organism>
<keyword evidence="2" id="KW-0540">Nuclease</keyword>
<gene>
    <name evidence="2" type="ORF">FED44_30465</name>
</gene>
<proteinExistence type="predicted"/>